<dbReference type="Proteomes" id="UP000053157">
    <property type="component" value="Unassembled WGS sequence"/>
</dbReference>
<dbReference type="RefSeq" id="WP_058572379.1">
    <property type="nucleotide sequence ID" value="NZ_LOPV01000204.1"/>
</dbReference>
<dbReference type="OrthoDB" id="304275at2157"/>
<comment type="caution">
    <text evidence="1">The sequence shown here is derived from an EMBL/GenBank/DDBJ whole genome shotgun (WGS) entry which is preliminary data.</text>
</comment>
<dbReference type="InterPro" id="IPR007814">
    <property type="entry name" value="PaaA_PaaC"/>
</dbReference>
<dbReference type="SUPFAM" id="SSF47240">
    <property type="entry name" value="Ferritin-like"/>
    <property type="match status" value="1"/>
</dbReference>
<evidence type="ECO:0000313" key="2">
    <source>
        <dbReference type="Proteomes" id="UP000053157"/>
    </source>
</evidence>
<evidence type="ECO:0000313" key="1">
    <source>
        <dbReference type="EMBL" id="KTG26929.1"/>
    </source>
</evidence>
<dbReference type="InterPro" id="IPR009078">
    <property type="entry name" value="Ferritin-like_SF"/>
</dbReference>
<accession>A0A0W1SME9</accession>
<reference evidence="1 2" key="1">
    <citation type="submission" date="2015-12" db="EMBL/GenBank/DDBJ databases">
        <title>Haloferax profundi sp. nov. isolated from the Discovery deep brine-seawater interface in the Red Sea.</title>
        <authorList>
            <person name="Zhang G."/>
            <person name="Stingl U."/>
            <person name="Rashid M."/>
        </authorList>
    </citation>
    <scope>NUCLEOTIDE SEQUENCE [LARGE SCALE GENOMIC DNA]</scope>
    <source>
        <strain evidence="1 2">SB29</strain>
    </source>
</reference>
<dbReference type="Pfam" id="PF05138">
    <property type="entry name" value="PaaA_PaaC"/>
    <property type="match status" value="1"/>
</dbReference>
<dbReference type="PANTHER" id="PTHR30458">
    <property type="entry name" value="PHENYLACETIC ACID DEGRADATION PROTEIN PAA"/>
    <property type="match status" value="1"/>
</dbReference>
<dbReference type="Gene3D" id="1.20.1260.10">
    <property type="match status" value="1"/>
</dbReference>
<dbReference type="NCBIfam" id="TIGR02158">
    <property type="entry name" value="PA_CoA_Oxy3"/>
    <property type="match status" value="1"/>
</dbReference>
<name>A0A0W1SME9_9EURY</name>
<proteinExistence type="predicted"/>
<organism evidence="1 2">
    <name type="scientific">Haloferax profundi</name>
    <dbReference type="NCBI Taxonomy" id="1544718"/>
    <lineage>
        <taxon>Archaea</taxon>
        <taxon>Methanobacteriati</taxon>
        <taxon>Methanobacteriota</taxon>
        <taxon>Stenosarchaea group</taxon>
        <taxon>Halobacteria</taxon>
        <taxon>Halobacteriales</taxon>
        <taxon>Haloferacaceae</taxon>
        <taxon>Haloferax</taxon>
    </lineage>
</organism>
<sequence>MAAAQQLPGPQDLSDEQREAVEMLLHRLADDEFVIAERYTEWQVRAPTIESDIAVANIAQDELGHARLWYDLLEDFGYEEQDLIWERDAGDWRHSTLCELPFDEGDWADLVVRSYLYDEAEFVRLKALEDSSYPRLRDRVEKVLSEERYHREHARSWLERLCEDDDTRARMQDAVDRLLPYALTLFSPTDDEIEERIDELGLRTENLLSMRESWLDEVVATFESVGLHVEEAQLPEQYDVHHADFDLPDETGRDQTHTDAWFDLFDEFTKSYRELGRHSAMKIMKDPDDE</sequence>
<dbReference type="GO" id="GO:0010124">
    <property type="term" value="P:phenylacetate catabolic process"/>
    <property type="evidence" value="ECO:0007669"/>
    <property type="project" value="InterPro"/>
</dbReference>
<dbReference type="InterPro" id="IPR052703">
    <property type="entry name" value="Aromatic_CoA_ox/epox"/>
</dbReference>
<dbReference type="InterPro" id="IPR011882">
    <property type="entry name" value="PaaC"/>
</dbReference>
<dbReference type="EMBL" id="LOPV01000204">
    <property type="protein sequence ID" value="KTG26929.1"/>
    <property type="molecule type" value="Genomic_DNA"/>
</dbReference>
<protein>
    <submittedName>
        <fullName evidence="1">Phenylacetic acid degradation protein PaaC</fullName>
    </submittedName>
</protein>
<dbReference type="GO" id="GO:0005829">
    <property type="term" value="C:cytosol"/>
    <property type="evidence" value="ECO:0007669"/>
    <property type="project" value="TreeGrafter"/>
</dbReference>
<dbReference type="AlphaFoldDB" id="A0A0W1SME9"/>
<keyword evidence="2" id="KW-1185">Reference proteome</keyword>
<gene>
    <name evidence="1" type="ORF">AUR66_15405</name>
</gene>
<dbReference type="InterPro" id="IPR012347">
    <property type="entry name" value="Ferritin-like"/>
</dbReference>
<dbReference type="CDD" id="cd00657">
    <property type="entry name" value="Ferritin_like"/>
    <property type="match status" value="1"/>
</dbReference>
<dbReference type="PANTHER" id="PTHR30458:SF0">
    <property type="entry name" value="1,2-PHENYLACETYL-COA EPOXIDASE, SUBUNIT C"/>
    <property type="match status" value="1"/>
</dbReference>